<dbReference type="InterPro" id="IPR001906">
    <property type="entry name" value="Terpene_synth_N"/>
</dbReference>
<name>A0A5N6QXH1_9ROSI</name>
<keyword evidence="4" id="KW-0456">Lyase</keyword>
<dbReference type="FunFam" id="1.10.600.10:FF:000007">
    <property type="entry name" value="Isoprene synthase, chloroplastic"/>
    <property type="match status" value="1"/>
</dbReference>
<evidence type="ECO:0000256" key="2">
    <source>
        <dbReference type="ARBA" id="ARBA00022723"/>
    </source>
</evidence>
<dbReference type="Gene3D" id="1.50.10.130">
    <property type="entry name" value="Terpene synthase, N-terminal domain"/>
    <property type="match status" value="1"/>
</dbReference>
<evidence type="ECO:0000313" key="8">
    <source>
        <dbReference type="EMBL" id="KAE8022229.1"/>
    </source>
</evidence>
<proteinExistence type="predicted"/>
<dbReference type="Pfam" id="PF03936">
    <property type="entry name" value="Terpene_synth_C"/>
    <property type="match status" value="1"/>
</dbReference>
<keyword evidence="9" id="KW-1185">Reference proteome</keyword>
<dbReference type="AlphaFoldDB" id="A0A5N6QXH1"/>
<protein>
    <recommendedName>
        <fullName evidence="10">(+)-delta-cadinene synthase</fullName>
    </recommendedName>
</protein>
<dbReference type="Gene3D" id="1.10.600.10">
    <property type="entry name" value="Farnesyl Diphosphate Synthase"/>
    <property type="match status" value="1"/>
</dbReference>
<dbReference type="InterPro" id="IPR036965">
    <property type="entry name" value="Terpene_synth_N_sf"/>
</dbReference>
<dbReference type="CDD" id="cd00684">
    <property type="entry name" value="Terpene_cyclase_plant_C1"/>
    <property type="match status" value="1"/>
</dbReference>
<dbReference type="InterPro" id="IPR034741">
    <property type="entry name" value="Terpene_cyclase-like_1_C"/>
</dbReference>
<dbReference type="Proteomes" id="UP000327013">
    <property type="component" value="Chromosome 3"/>
</dbReference>
<dbReference type="SFLD" id="SFLDS00005">
    <property type="entry name" value="Isoprenoid_Synthase_Type_I"/>
    <property type="match status" value="1"/>
</dbReference>
<keyword evidence="3" id="KW-0460">Magnesium</keyword>
<dbReference type="InterPro" id="IPR005630">
    <property type="entry name" value="Terpene_synthase_metal-bd"/>
</dbReference>
<evidence type="ECO:0000256" key="1">
    <source>
        <dbReference type="ARBA" id="ARBA00001946"/>
    </source>
</evidence>
<dbReference type="InterPro" id="IPR008930">
    <property type="entry name" value="Terpenoid_cyclase/PrenylTrfase"/>
</dbReference>
<dbReference type="InterPro" id="IPR008949">
    <property type="entry name" value="Isoprenoid_synthase_dom_sf"/>
</dbReference>
<organism evidence="8 9">
    <name type="scientific">Carpinus fangiana</name>
    <dbReference type="NCBI Taxonomy" id="176857"/>
    <lineage>
        <taxon>Eukaryota</taxon>
        <taxon>Viridiplantae</taxon>
        <taxon>Streptophyta</taxon>
        <taxon>Embryophyta</taxon>
        <taxon>Tracheophyta</taxon>
        <taxon>Spermatophyta</taxon>
        <taxon>Magnoliopsida</taxon>
        <taxon>eudicotyledons</taxon>
        <taxon>Gunneridae</taxon>
        <taxon>Pentapetalae</taxon>
        <taxon>rosids</taxon>
        <taxon>fabids</taxon>
        <taxon>Fagales</taxon>
        <taxon>Betulaceae</taxon>
        <taxon>Carpinus</taxon>
    </lineage>
</organism>
<reference evidence="8 9" key="1">
    <citation type="submission" date="2019-06" db="EMBL/GenBank/DDBJ databases">
        <title>A chromosomal-level reference genome of Carpinus fangiana (Coryloideae, Betulaceae).</title>
        <authorList>
            <person name="Yang X."/>
            <person name="Wang Z."/>
            <person name="Zhang L."/>
            <person name="Hao G."/>
            <person name="Liu J."/>
            <person name="Yang Y."/>
        </authorList>
    </citation>
    <scope>NUCLEOTIDE SEQUENCE [LARGE SCALE GENOMIC DNA]</scope>
    <source>
        <strain evidence="8">Cfa_2016G</strain>
        <tissue evidence="8">Leaf</tissue>
    </source>
</reference>
<keyword evidence="2" id="KW-0479">Metal-binding</keyword>
<evidence type="ECO:0000256" key="5">
    <source>
        <dbReference type="SAM" id="Coils"/>
    </source>
</evidence>
<dbReference type="EMBL" id="CM017323">
    <property type="protein sequence ID" value="KAE8022229.1"/>
    <property type="molecule type" value="Genomic_DNA"/>
</dbReference>
<dbReference type="InterPro" id="IPR050148">
    <property type="entry name" value="Terpene_synthase-like"/>
</dbReference>
<dbReference type="InterPro" id="IPR044814">
    <property type="entry name" value="Terpene_cyclase_plant_C1"/>
</dbReference>
<evidence type="ECO:0000259" key="7">
    <source>
        <dbReference type="Pfam" id="PF03936"/>
    </source>
</evidence>
<dbReference type="PANTHER" id="PTHR31225">
    <property type="entry name" value="OS04G0344100 PROTEIN-RELATED"/>
    <property type="match status" value="1"/>
</dbReference>
<dbReference type="SUPFAM" id="SSF48576">
    <property type="entry name" value="Terpenoid synthases"/>
    <property type="match status" value="1"/>
</dbReference>
<dbReference type="GO" id="GO:0010333">
    <property type="term" value="F:terpene synthase activity"/>
    <property type="evidence" value="ECO:0007669"/>
    <property type="project" value="InterPro"/>
</dbReference>
<evidence type="ECO:0000256" key="4">
    <source>
        <dbReference type="ARBA" id="ARBA00023239"/>
    </source>
</evidence>
<dbReference type="GO" id="GO:0016102">
    <property type="term" value="P:diterpenoid biosynthetic process"/>
    <property type="evidence" value="ECO:0007669"/>
    <property type="project" value="InterPro"/>
</dbReference>
<sequence>MSFQVSAVAAQISLNPTPETNRRTANYHPSIWGDRFLKYASELETDNNEKINQQVQELKEKVRKMLMAPGEESSQKLNLIDAIQRLSVSYHFENEIQEILQQLHKSTLHDSHDHEDDDDDDLYTVALRFRLLRQHGYNISSDEFVKFKDNKGNFKESLINDVQGMLSLYEAAHLRVHGEDILDEALVYTTTHLESVASHLSSPLAAQVSHALKQPIRKGMPRLEATFYFSIYQQDTSHNKVLLSFAKLDFNLLQKLHQKELSEISRWWKDLNFARELPFIRDRVVELYFWIVGVYFEPEYLLARRILTKVIAMLSVIDDIYDVYGTPEELELFTEAIERWDIGAIDQLPEYMKLCYRALLDVYCEMDQKVGEGRSYRVRYAREAMKNQMRAYLHEAKWFHKKHIPRMDEYMRIALVTTAYSTLATASLVGMGDVVTKDAFEWLFSNPKLVRASTVVCRLMDDIVSHKFEQKRGHPASAVECYMAQHGATEEEAVNELRKEITNAWKDINEECLYPTTVPMPVVTPILNLTRVIDVIYKDVDGYTLAEIVLKDFVASLFVDPVSL</sequence>
<dbReference type="PANTHER" id="PTHR31225:SF221">
    <property type="entry name" value="(-)-GERMACRENE D SYNTHASE"/>
    <property type="match status" value="1"/>
</dbReference>
<dbReference type="OrthoDB" id="1877784at2759"/>
<evidence type="ECO:0000256" key="3">
    <source>
        <dbReference type="ARBA" id="ARBA00022842"/>
    </source>
</evidence>
<evidence type="ECO:0000313" key="9">
    <source>
        <dbReference type="Proteomes" id="UP000327013"/>
    </source>
</evidence>
<accession>A0A5N6QXH1</accession>
<dbReference type="GO" id="GO:0000287">
    <property type="term" value="F:magnesium ion binding"/>
    <property type="evidence" value="ECO:0007669"/>
    <property type="project" value="InterPro"/>
</dbReference>
<keyword evidence="5" id="KW-0175">Coiled coil</keyword>
<feature type="domain" description="Terpene synthase metal-binding" evidence="7">
    <location>
        <begin position="269"/>
        <end position="507"/>
    </location>
</feature>
<evidence type="ECO:0008006" key="10">
    <source>
        <dbReference type="Google" id="ProtNLM"/>
    </source>
</evidence>
<feature type="coiled-coil region" evidence="5">
    <location>
        <begin position="41"/>
        <end position="68"/>
    </location>
</feature>
<gene>
    <name evidence="8" type="ORF">FH972_008046</name>
</gene>
<feature type="domain" description="Terpene synthase N-terminal" evidence="6">
    <location>
        <begin position="31"/>
        <end position="212"/>
    </location>
</feature>
<dbReference type="SUPFAM" id="SSF48239">
    <property type="entry name" value="Terpenoid cyclases/Protein prenyltransferases"/>
    <property type="match status" value="1"/>
</dbReference>
<dbReference type="FunFam" id="1.50.10.130:FF:000001">
    <property type="entry name" value="Isoprene synthase, chloroplastic"/>
    <property type="match status" value="1"/>
</dbReference>
<dbReference type="SFLD" id="SFLDG01019">
    <property type="entry name" value="Terpene_Cyclase_Like_1_C_Termi"/>
    <property type="match status" value="1"/>
</dbReference>
<dbReference type="Pfam" id="PF01397">
    <property type="entry name" value="Terpene_synth"/>
    <property type="match status" value="1"/>
</dbReference>
<evidence type="ECO:0000259" key="6">
    <source>
        <dbReference type="Pfam" id="PF01397"/>
    </source>
</evidence>
<comment type="cofactor">
    <cofactor evidence="1">
        <name>Mg(2+)</name>
        <dbReference type="ChEBI" id="CHEBI:18420"/>
    </cofactor>
</comment>